<accession>A0ABX2D3Q0</accession>
<dbReference type="InterPro" id="IPR025971">
    <property type="entry name" value="LppP/LprE"/>
</dbReference>
<evidence type="ECO:0000256" key="1">
    <source>
        <dbReference type="ARBA" id="ARBA00022475"/>
    </source>
</evidence>
<dbReference type="Proteomes" id="UP000702425">
    <property type="component" value="Unassembled WGS sequence"/>
</dbReference>
<evidence type="ECO:0000313" key="9">
    <source>
        <dbReference type="Proteomes" id="UP000702425"/>
    </source>
</evidence>
<dbReference type="Pfam" id="PF14041">
    <property type="entry name" value="Lipoprotein_21"/>
    <property type="match status" value="1"/>
</dbReference>
<sequence>MKAQILYPIGLALALVPLALATAAVSQPSSSSWLEQKTLTNWNKPGASVPKAPNNNSSDAARCQQQIRNPSTPEERAVKAAGWTLFNVRGETKSSGRVVLVKGQTGFDGMCRPVGYQEFVFANGIFAGTTSPNPMNSRSDGALFQTDIETPSRFKALFSRYTPQDALCCPSRTSEVTYRIDVANQPIVVPIEVITYTNSR</sequence>
<dbReference type="EMBL" id="SRRZ01000121">
    <property type="protein sequence ID" value="NQE37272.1"/>
    <property type="molecule type" value="Genomic_DNA"/>
</dbReference>
<gene>
    <name evidence="8" type="ORF">E5S67_05041</name>
</gene>
<protein>
    <recommendedName>
        <fullName evidence="10">LppP/LprE family lipoprotein</fullName>
    </recommendedName>
</protein>
<feature type="region of interest" description="Disordered" evidence="6">
    <location>
        <begin position="42"/>
        <end position="74"/>
    </location>
</feature>
<evidence type="ECO:0000256" key="7">
    <source>
        <dbReference type="SAM" id="SignalP"/>
    </source>
</evidence>
<dbReference type="RefSeq" id="WP_172191174.1">
    <property type="nucleotide sequence ID" value="NZ_CAWPPK010000026.1"/>
</dbReference>
<evidence type="ECO:0000256" key="3">
    <source>
        <dbReference type="ARBA" id="ARBA00023136"/>
    </source>
</evidence>
<comment type="caution">
    <text evidence="8">The sequence shown here is derived from an EMBL/GenBank/DDBJ whole genome shotgun (WGS) entry which is preliminary data.</text>
</comment>
<evidence type="ECO:0008006" key="10">
    <source>
        <dbReference type="Google" id="ProtNLM"/>
    </source>
</evidence>
<keyword evidence="9" id="KW-1185">Reference proteome</keyword>
<evidence type="ECO:0000256" key="5">
    <source>
        <dbReference type="ARBA" id="ARBA00023288"/>
    </source>
</evidence>
<name>A0ABX2D3Q0_9CYAN</name>
<feature type="chain" id="PRO_5046561413" description="LppP/LprE family lipoprotein" evidence="7">
    <location>
        <begin position="24"/>
        <end position="200"/>
    </location>
</feature>
<keyword evidence="5" id="KW-0449">Lipoprotein</keyword>
<evidence type="ECO:0000256" key="6">
    <source>
        <dbReference type="SAM" id="MobiDB-lite"/>
    </source>
</evidence>
<evidence type="ECO:0000313" key="8">
    <source>
        <dbReference type="EMBL" id="NQE37272.1"/>
    </source>
</evidence>
<keyword evidence="4" id="KW-0564">Palmitate</keyword>
<evidence type="ECO:0000256" key="2">
    <source>
        <dbReference type="ARBA" id="ARBA00022729"/>
    </source>
</evidence>
<organism evidence="8 9">
    <name type="scientific">Microcoleus asticus IPMA8</name>
    <dbReference type="NCBI Taxonomy" id="2563858"/>
    <lineage>
        <taxon>Bacteria</taxon>
        <taxon>Bacillati</taxon>
        <taxon>Cyanobacteriota</taxon>
        <taxon>Cyanophyceae</taxon>
        <taxon>Oscillatoriophycideae</taxon>
        <taxon>Oscillatoriales</taxon>
        <taxon>Microcoleaceae</taxon>
        <taxon>Microcoleus</taxon>
        <taxon>Microcoleus asticus</taxon>
    </lineage>
</organism>
<reference evidence="8 9" key="1">
    <citation type="journal article" date="2020" name="Sci. Rep.">
        <title>A novel cyanobacterial geosmin producer, revising GeoA distribution and dispersion patterns in Bacteria.</title>
        <authorList>
            <person name="Churro C."/>
            <person name="Semedo-Aguiar A.P."/>
            <person name="Silva A.D."/>
            <person name="Pereira-Leal J.B."/>
            <person name="Leite R.B."/>
        </authorList>
    </citation>
    <scope>NUCLEOTIDE SEQUENCE [LARGE SCALE GENOMIC DNA]</scope>
    <source>
        <strain evidence="8 9">IPMA8</strain>
    </source>
</reference>
<feature type="compositionally biased region" description="Polar residues" evidence="6">
    <location>
        <begin position="53"/>
        <end position="72"/>
    </location>
</feature>
<evidence type="ECO:0000256" key="4">
    <source>
        <dbReference type="ARBA" id="ARBA00023139"/>
    </source>
</evidence>
<feature type="signal peptide" evidence="7">
    <location>
        <begin position="1"/>
        <end position="23"/>
    </location>
</feature>
<keyword evidence="1" id="KW-1003">Cell membrane</keyword>
<proteinExistence type="predicted"/>
<keyword evidence="3" id="KW-0472">Membrane</keyword>
<keyword evidence="2 7" id="KW-0732">Signal</keyword>